<comment type="caution">
    <text evidence="1">The sequence shown here is derived from an EMBL/GenBank/DDBJ whole genome shotgun (WGS) entry which is preliminary data.</text>
</comment>
<sequence>MSGPSNTMDWTSRYRAVRHHFTKGRKVDDMTNTRIRRAASAGLLVAAIAACGSSPGPAPAAPIASAAPPSVPASVPAPAGIPAAALLQPEDVRGATPETLEQGEYAYVRPLRPCGGRYPSDPTRTAAVAKRYVVPGRTPETVPTVVVQFIGRHRPGGAARQIQEIDAALKKCRGGLAEGRRKWDVIESDGDTMLVRIGQRFSYADEEPATVNHYAALARVNDVVVVVADMGWENMDGSEKLVRDLIGKAKTRAGTVH</sequence>
<dbReference type="Proteomes" id="UP000631312">
    <property type="component" value="Unassembled WGS sequence"/>
</dbReference>
<evidence type="ECO:0000313" key="2">
    <source>
        <dbReference type="Proteomes" id="UP000631312"/>
    </source>
</evidence>
<reference evidence="1 2" key="1">
    <citation type="submission" date="2021-01" db="EMBL/GenBank/DDBJ databases">
        <title>Whole genome shotgun sequence of Actinoplanes lobatus NBRC 12513.</title>
        <authorList>
            <person name="Komaki H."/>
            <person name="Tamura T."/>
        </authorList>
    </citation>
    <scope>NUCLEOTIDE SEQUENCE [LARGE SCALE GENOMIC DNA]</scope>
    <source>
        <strain evidence="1 2">NBRC 12513</strain>
    </source>
</reference>
<gene>
    <name evidence="1" type="ORF">Alo02nite_38540</name>
</gene>
<dbReference type="EMBL" id="BOMP01000057">
    <property type="protein sequence ID" value="GIE40956.1"/>
    <property type="molecule type" value="Genomic_DNA"/>
</dbReference>
<evidence type="ECO:0000313" key="1">
    <source>
        <dbReference type="EMBL" id="GIE40956.1"/>
    </source>
</evidence>
<keyword evidence="2" id="KW-1185">Reference proteome</keyword>
<accession>A0ABQ4AIY6</accession>
<proteinExistence type="predicted"/>
<organism evidence="1 2">
    <name type="scientific">Actinoplanes lobatus</name>
    <dbReference type="NCBI Taxonomy" id="113568"/>
    <lineage>
        <taxon>Bacteria</taxon>
        <taxon>Bacillati</taxon>
        <taxon>Actinomycetota</taxon>
        <taxon>Actinomycetes</taxon>
        <taxon>Micromonosporales</taxon>
        <taxon>Micromonosporaceae</taxon>
        <taxon>Actinoplanes</taxon>
    </lineage>
</organism>
<protein>
    <submittedName>
        <fullName evidence="1">Uncharacterized protein</fullName>
    </submittedName>
</protein>
<name>A0ABQ4AIY6_9ACTN</name>